<dbReference type="EMBL" id="LCCZ01000012">
    <property type="protein sequence ID" value="KKS44081.1"/>
    <property type="molecule type" value="Genomic_DNA"/>
</dbReference>
<dbReference type="AlphaFoldDB" id="A0A0G1BCJ1"/>
<comment type="caution">
    <text evidence="1">The sequence shown here is derived from an EMBL/GenBank/DDBJ whole genome shotgun (WGS) entry which is preliminary data.</text>
</comment>
<sequence>MTMKNTPIKELLFRMREAKKVIAGLAPKQKSALEKEWDVEHAYYSSALEGSKLDKKEFEKLGEQVA</sequence>
<evidence type="ECO:0000313" key="2">
    <source>
        <dbReference type="Proteomes" id="UP000034875"/>
    </source>
</evidence>
<organism evidence="1 2">
    <name type="scientific">candidate division CPR1 bacterium GW2011_GWA2_42_17</name>
    <dbReference type="NCBI Taxonomy" id="1618341"/>
    <lineage>
        <taxon>Bacteria</taxon>
        <taxon>candidate division CPR1</taxon>
    </lineage>
</organism>
<dbReference type="Proteomes" id="UP000034875">
    <property type="component" value="Unassembled WGS sequence"/>
</dbReference>
<name>A0A0G1BCJ1_9BACT</name>
<proteinExistence type="predicted"/>
<protein>
    <submittedName>
        <fullName evidence="1">Uncharacterized protein</fullName>
    </submittedName>
</protein>
<accession>A0A0G1BCJ1</accession>
<reference evidence="1 2" key="1">
    <citation type="journal article" date="2015" name="Nature">
        <title>rRNA introns, odd ribosomes, and small enigmatic genomes across a large radiation of phyla.</title>
        <authorList>
            <person name="Brown C.T."/>
            <person name="Hug L.A."/>
            <person name="Thomas B.C."/>
            <person name="Sharon I."/>
            <person name="Castelle C.J."/>
            <person name="Singh A."/>
            <person name="Wilkins M.J."/>
            <person name="Williams K.H."/>
            <person name="Banfield J.F."/>
        </authorList>
    </citation>
    <scope>NUCLEOTIDE SEQUENCE [LARGE SCALE GENOMIC DNA]</scope>
</reference>
<evidence type="ECO:0000313" key="1">
    <source>
        <dbReference type="EMBL" id="KKS44081.1"/>
    </source>
</evidence>
<gene>
    <name evidence="1" type="ORF">UV05_C0012G0010</name>
</gene>